<keyword evidence="3 7" id="KW-1134">Transmembrane beta strand</keyword>
<protein>
    <submittedName>
        <fullName evidence="9">TonB-linked outer membrane protein, SusC/RagA family</fullName>
    </submittedName>
</protein>
<dbReference type="InterPro" id="IPR023996">
    <property type="entry name" value="TonB-dep_OMP_SusC/RagA"/>
</dbReference>
<dbReference type="Proteomes" id="UP000198850">
    <property type="component" value="Unassembled WGS sequence"/>
</dbReference>
<organism evidence="9 10">
    <name type="scientific">Pedobacter hartonius</name>
    <dbReference type="NCBI Taxonomy" id="425514"/>
    <lineage>
        <taxon>Bacteria</taxon>
        <taxon>Pseudomonadati</taxon>
        <taxon>Bacteroidota</taxon>
        <taxon>Sphingobacteriia</taxon>
        <taxon>Sphingobacteriales</taxon>
        <taxon>Sphingobacteriaceae</taxon>
        <taxon>Pedobacter</taxon>
    </lineage>
</organism>
<comment type="similarity">
    <text evidence="7">Belongs to the TonB-dependent receptor family.</text>
</comment>
<evidence type="ECO:0000256" key="7">
    <source>
        <dbReference type="PROSITE-ProRule" id="PRU01360"/>
    </source>
</evidence>
<dbReference type="AlphaFoldDB" id="A0A1H4ETI8"/>
<dbReference type="PROSITE" id="PS52016">
    <property type="entry name" value="TONB_DEPENDENT_REC_3"/>
    <property type="match status" value="1"/>
</dbReference>
<keyword evidence="4 7" id="KW-0812">Transmembrane</keyword>
<feature type="domain" description="TonB-dependent receptor plug" evidence="8">
    <location>
        <begin position="227"/>
        <end position="362"/>
    </location>
</feature>
<proteinExistence type="inferred from homology"/>
<comment type="subcellular location">
    <subcellularLocation>
        <location evidence="1 7">Cell outer membrane</location>
        <topology evidence="1 7">Multi-pass membrane protein</topology>
    </subcellularLocation>
</comment>
<dbReference type="InterPro" id="IPR023997">
    <property type="entry name" value="TonB-dep_OMP_SusC/RagA_CS"/>
</dbReference>
<dbReference type="Gene3D" id="2.60.40.1120">
    <property type="entry name" value="Carboxypeptidase-like, regulatory domain"/>
    <property type="match status" value="1"/>
</dbReference>
<dbReference type="OrthoDB" id="9768177at2"/>
<keyword evidence="6 7" id="KW-0998">Cell outer membrane</keyword>
<keyword evidence="10" id="KW-1185">Reference proteome</keyword>
<evidence type="ECO:0000256" key="1">
    <source>
        <dbReference type="ARBA" id="ARBA00004571"/>
    </source>
</evidence>
<evidence type="ECO:0000313" key="10">
    <source>
        <dbReference type="Proteomes" id="UP000198850"/>
    </source>
</evidence>
<dbReference type="Pfam" id="PF13715">
    <property type="entry name" value="CarbopepD_reg_2"/>
    <property type="match status" value="1"/>
</dbReference>
<dbReference type="InterPro" id="IPR036942">
    <property type="entry name" value="Beta-barrel_TonB_sf"/>
</dbReference>
<dbReference type="Pfam" id="PF07715">
    <property type="entry name" value="Plug"/>
    <property type="match status" value="1"/>
</dbReference>
<dbReference type="InterPro" id="IPR008969">
    <property type="entry name" value="CarboxyPept-like_regulatory"/>
</dbReference>
<dbReference type="InterPro" id="IPR039426">
    <property type="entry name" value="TonB-dep_rcpt-like"/>
</dbReference>
<keyword evidence="2 7" id="KW-0813">Transport</keyword>
<dbReference type="SUPFAM" id="SSF49464">
    <property type="entry name" value="Carboxypeptidase regulatory domain-like"/>
    <property type="match status" value="1"/>
</dbReference>
<dbReference type="NCBIfam" id="TIGR04056">
    <property type="entry name" value="OMP_RagA_SusC"/>
    <property type="match status" value="1"/>
</dbReference>
<reference evidence="9 10" key="1">
    <citation type="submission" date="2016-10" db="EMBL/GenBank/DDBJ databases">
        <authorList>
            <person name="de Groot N.N."/>
        </authorList>
    </citation>
    <scope>NUCLEOTIDE SEQUENCE [LARGE SCALE GENOMIC DNA]</scope>
    <source>
        <strain evidence="9 10">DSM 19033</strain>
    </source>
</reference>
<evidence type="ECO:0000259" key="8">
    <source>
        <dbReference type="Pfam" id="PF07715"/>
    </source>
</evidence>
<dbReference type="Gene3D" id="2.170.130.10">
    <property type="entry name" value="TonB-dependent receptor, plug domain"/>
    <property type="match status" value="1"/>
</dbReference>
<evidence type="ECO:0000256" key="6">
    <source>
        <dbReference type="ARBA" id="ARBA00023237"/>
    </source>
</evidence>
<name>A0A1H4ETI8_9SPHI</name>
<evidence type="ECO:0000256" key="3">
    <source>
        <dbReference type="ARBA" id="ARBA00022452"/>
    </source>
</evidence>
<dbReference type="STRING" id="425514.SAMN05443550_106147"/>
<dbReference type="SUPFAM" id="SSF56935">
    <property type="entry name" value="Porins"/>
    <property type="match status" value="1"/>
</dbReference>
<dbReference type="EMBL" id="FNRA01000006">
    <property type="protein sequence ID" value="SEA88345.1"/>
    <property type="molecule type" value="Genomic_DNA"/>
</dbReference>
<dbReference type="InterPro" id="IPR012910">
    <property type="entry name" value="Plug_dom"/>
</dbReference>
<dbReference type="NCBIfam" id="TIGR04057">
    <property type="entry name" value="SusC_RagA_signa"/>
    <property type="match status" value="1"/>
</dbReference>
<gene>
    <name evidence="9" type="ORF">SAMN05443550_106147</name>
</gene>
<evidence type="ECO:0000256" key="2">
    <source>
        <dbReference type="ARBA" id="ARBA00022448"/>
    </source>
</evidence>
<dbReference type="Gene3D" id="2.40.170.20">
    <property type="entry name" value="TonB-dependent receptor, beta-barrel domain"/>
    <property type="match status" value="1"/>
</dbReference>
<evidence type="ECO:0000256" key="4">
    <source>
        <dbReference type="ARBA" id="ARBA00022692"/>
    </source>
</evidence>
<evidence type="ECO:0000313" key="9">
    <source>
        <dbReference type="EMBL" id="SEA88345.1"/>
    </source>
</evidence>
<sequence length="1134" mass="125170">MYKLYPKMFVRRYCRAQKLLLMMKLTVLIILVAMLHVSAKTFGQKITLSEKNASLTELFDAIRQQSGYDFMVTKSILEKAHPVTINVTNAELKTVLEQIFENQPLEYQLTDKAVYIRLKTPTLLDRLKRILTGIDITGRVLDSQGIPLEGAVVRLRDGRHATTTDGYGIFSLKDVDRTDVIIISMIGFDKKEVAVAPVMGNIRLAPATSKLDEVQVIAYGKSTQRFAVGAVNKVSAEEISSQPVANPLQALEGRVPGLLVTSTNGLPGSSVKIQVRGQNTIGSTATSRLQLDNPLFIIDGIPFAPQNALINKQQNANSSIYGDPNAGMSPFSLIDPASIESIEVLKDADATSIYGARGANGVILITTKQGKPGKTTLTGRYYTAYNTLTRTLPLLNTSEYLAMRREAFKNDNITPNTIPGSPGFAPDLLLFDGNRNEDYLKTFFGEHAQSQRFNLMLSGGDALNTFSLGINYGRQRYLMPGDFAQNTLNGSARLHHNSANRRLNIDFSTGYAFDQNNVPGSPSILNAFTLPPNFPALRNPDGSLSWTYQGLNFSSLINSGINPYAYLKQTDRVSSKSFLSSMLISYRLLPGLKFNTNIGYNTLTTNELSLYPIVAQNPADAPKGISNKSSNTFYTWNIEPQLNYDKQLGRHRINVLAGATLQKTNNNYVTVTGTNYTNDLLLGTIAAAGNVSSSDGDVNYKYTAGFGRINYIYDEKYLLNATGRIDGSSRFSPGRQFGKFASLGAGWIFTQENFIKDRFRALSFGKLRASYGSTGNDNVGNYLYTSNWSTLGSTYSYNGSVGYLPRNLENPDFGWSITKKLELGVDLGLFKDRILINADWFRNRSSNQLVQYQLPAQTGFMNVTANFPALVENTGFEFMINATVLKSTGVKWRSTFNLTIPKNKLLDFPNLASSSYANYFVIGQPLSVLRGYKYAGVNPETGIYQFLSMAGTTTSAPSALNNDNKFVIGNTDPKFYGGWRNTFSYKAFSLDVFFEYRKQRGNIYMSSISNSPGYQANLPADVIGNVWQKPGDNAQYQRLTSQSFGSAASSAYVYYRSSDAVLGDASYVRLKTATLSYALKPELIKKIGASSCNVYVSGQNLLLITRYKGNDPETQNYYGVPPLRTFALGADFNF</sequence>
<dbReference type="InterPro" id="IPR037066">
    <property type="entry name" value="Plug_dom_sf"/>
</dbReference>
<accession>A0A1H4ETI8</accession>
<evidence type="ECO:0000256" key="5">
    <source>
        <dbReference type="ARBA" id="ARBA00023136"/>
    </source>
</evidence>
<dbReference type="GO" id="GO:0009279">
    <property type="term" value="C:cell outer membrane"/>
    <property type="evidence" value="ECO:0007669"/>
    <property type="project" value="UniProtKB-SubCell"/>
</dbReference>
<keyword evidence="5 7" id="KW-0472">Membrane</keyword>